<protein>
    <submittedName>
        <fullName evidence="1">Uncharacterized protein</fullName>
    </submittedName>
</protein>
<dbReference type="EMBL" id="JQCQ01000022">
    <property type="protein sequence ID" value="KRO24768.1"/>
    <property type="molecule type" value="Genomic_DNA"/>
</dbReference>
<proteinExistence type="predicted"/>
<evidence type="ECO:0000313" key="2">
    <source>
        <dbReference type="Proteomes" id="UP000051249"/>
    </source>
</evidence>
<dbReference type="SUPFAM" id="SSF51366">
    <property type="entry name" value="Ribulose-phoshate binding barrel"/>
    <property type="match status" value="1"/>
</dbReference>
<dbReference type="Proteomes" id="UP000051249">
    <property type="component" value="Unassembled WGS sequence"/>
</dbReference>
<gene>
    <name evidence="1" type="ORF">IV88_GL000751</name>
</gene>
<dbReference type="AlphaFoldDB" id="A0A0R2NKA8"/>
<dbReference type="PANTHER" id="PTHR35039:SF3">
    <property type="entry name" value="3-KETO-L-GULONATE-6-PHOSPHATE DECARBOXYLASE SGBH-RELATED"/>
    <property type="match status" value="1"/>
</dbReference>
<evidence type="ECO:0000313" key="1">
    <source>
        <dbReference type="EMBL" id="KRO24768.1"/>
    </source>
</evidence>
<comment type="caution">
    <text evidence="1">The sequence shown here is derived from an EMBL/GenBank/DDBJ whole genome shotgun (WGS) entry which is preliminary data.</text>
</comment>
<organism evidence="1 2">
    <name type="scientific">Pediococcus argentinicus</name>
    <dbReference type="NCBI Taxonomy" id="480391"/>
    <lineage>
        <taxon>Bacteria</taxon>
        <taxon>Bacillati</taxon>
        <taxon>Bacillota</taxon>
        <taxon>Bacilli</taxon>
        <taxon>Lactobacillales</taxon>
        <taxon>Lactobacillaceae</taxon>
        <taxon>Pediococcus</taxon>
    </lineage>
</organism>
<dbReference type="RefSeq" id="WP_236698612.1">
    <property type="nucleotide sequence ID" value="NZ_BJZZ01000021.1"/>
</dbReference>
<dbReference type="InterPro" id="IPR011060">
    <property type="entry name" value="RibuloseP-bd_barrel"/>
</dbReference>
<accession>A0A0R2NKA8</accession>
<dbReference type="GO" id="GO:0033982">
    <property type="term" value="F:3-dehydro-L-gulonate-6-phosphate decarboxylase activity"/>
    <property type="evidence" value="ECO:0007669"/>
    <property type="project" value="TreeGrafter"/>
</dbReference>
<name>A0A0R2NKA8_9LACO</name>
<dbReference type="PATRIC" id="fig|480391.4.peg.762"/>
<keyword evidence="2" id="KW-1185">Reference proteome</keyword>
<dbReference type="InterPro" id="IPR013785">
    <property type="entry name" value="Aldolase_TIM"/>
</dbReference>
<reference evidence="1 2" key="1">
    <citation type="journal article" date="2015" name="Genome Announc.">
        <title>Expanding the biotechnology potential of lactobacilli through comparative genomics of 213 strains and associated genera.</title>
        <authorList>
            <person name="Sun Z."/>
            <person name="Harris H.M."/>
            <person name="McCann A."/>
            <person name="Guo C."/>
            <person name="Argimon S."/>
            <person name="Zhang W."/>
            <person name="Yang X."/>
            <person name="Jeffery I.B."/>
            <person name="Cooney J.C."/>
            <person name="Kagawa T.F."/>
            <person name="Liu W."/>
            <person name="Song Y."/>
            <person name="Salvetti E."/>
            <person name="Wrobel A."/>
            <person name="Rasinkangas P."/>
            <person name="Parkhill J."/>
            <person name="Rea M.C."/>
            <person name="O'Sullivan O."/>
            <person name="Ritari J."/>
            <person name="Douillard F.P."/>
            <person name="Paul Ross R."/>
            <person name="Yang R."/>
            <person name="Briner A.E."/>
            <person name="Felis G.E."/>
            <person name="de Vos W.M."/>
            <person name="Barrangou R."/>
            <person name="Klaenhammer T.R."/>
            <person name="Caufield P.W."/>
            <person name="Cui Y."/>
            <person name="Zhang H."/>
            <person name="O'Toole P.W."/>
        </authorList>
    </citation>
    <scope>NUCLEOTIDE SEQUENCE [LARGE SCALE GENOMIC DNA]</scope>
    <source>
        <strain evidence="1 2">DSM 23026</strain>
    </source>
</reference>
<dbReference type="PANTHER" id="PTHR35039">
    <property type="entry name" value="3-KETO-L-GULONATE-6-PHOSPHATE DECARBOXYLASE SGBH-RELATED"/>
    <property type="match status" value="1"/>
</dbReference>
<sequence>MQNMTTHIPHLEELGINHISVHVGVDQKAIGITQLKALQRIKDISTKSVLSVAGGINLSNLNQYKTLKPDIIIVGGEINHSDHPIDTAQTLYNKIKTLR</sequence>
<dbReference type="GO" id="GO:0019854">
    <property type="term" value="P:L-ascorbic acid catabolic process"/>
    <property type="evidence" value="ECO:0007669"/>
    <property type="project" value="TreeGrafter"/>
</dbReference>
<dbReference type="Gene3D" id="3.20.20.70">
    <property type="entry name" value="Aldolase class I"/>
    <property type="match status" value="1"/>
</dbReference>